<dbReference type="InterPro" id="IPR001312">
    <property type="entry name" value="Hexokinase"/>
</dbReference>
<comment type="pathway">
    <text evidence="2">Carbohydrate metabolism.</text>
</comment>
<dbReference type="Pfam" id="PF00349">
    <property type="entry name" value="Hexokinase_1"/>
    <property type="match status" value="1"/>
</dbReference>
<dbReference type="Gene3D" id="3.40.367.20">
    <property type="match status" value="2"/>
</dbReference>
<dbReference type="InterPro" id="IPR022673">
    <property type="entry name" value="Hexokinase_C"/>
</dbReference>
<dbReference type="AlphaFoldDB" id="A0A1F5ZU84"/>
<evidence type="ECO:0008006" key="14">
    <source>
        <dbReference type="Google" id="ProtNLM"/>
    </source>
</evidence>
<dbReference type="CDD" id="cd24000">
    <property type="entry name" value="ASKHA_NBD_HK"/>
    <property type="match status" value="1"/>
</dbReference>
<evidence type="ECO:0000256" key="9">
    <source>
        <dbReference type="ARBA" id="ARBA00047905"/>
    </source>
</evidence>
<evidence type="ECO:0000256" key="5">
    <source>
        <dbReference type="ARBA" id="ARBA00022741"/>
    </source>
</evidence>
<feature type="domain" description="Hexokinase C-terminal" evidence="11">
    <location>
        <begin position="300"/>
        <end position="377"/>
    </location>
</feature>
<evidence type="ECO:0000256" key="4">
    <source>
        <dbReference type="ARBA" id="ARBA00022679"/>
    </source>
</evidence>
<comment type="pathway">
    <text evidence="1">Carbohydrate degradation.</text>
</comment>
<evidence type="ECO:0000256" key="2">
    <source>
        <dbReference type="ARBA" id="ARBA00005007"/>
    </source>
</evidence>
<dbReference type="GO" id="GO:0006096">
    <property type="term" value="P:glycolytic process"/>
    <property type="evidence" value="ECO:0007669"/>
    <property type="project" value="UniProtKB-UniPathway"/>
</dbReference>
<dbReference type="GO" id="GO:0008865">
    <property type="term" value="F:fructokinase activity"/>
    <property type="evidence" value="ECO:0007669"/>
    <property type="project" value="TreeGrafter"/>
</dbReference>
<comment type="catalytic activity">
    <reaction evidence="9">
        <text>D-fructose + ATP = D-fructose 6-phosphate + ADP + H(+)</text>
        <dbReference type="Rhea" id="RHEA:16125"/>
        <dbReference type="ChEBI" id="CHEBI:15378"/>
        <dbReference type="ChEBI" id="CHEBI:30616"/>
        <dbReference type="ChEBI" id="CHEBI:37721"/>
        <dbReference type="ChEBI" id="CHEBI:61527"/>
        <dbReference type="ChEBI" id="CHEBI:456216"/>
        <dbReference type="EC" id="2.7.1.1"/>
    </reaction>
    <physiologicalReaction direction="left-to-right" evidence="9">
        <dbReference type="Rhea" id="RHEA:16126"/>
    </physiologicalReaction>
</comment>
<keyword evidence="8" id="KW-0324">Glycolysis</keyword>
<dbReference type="GO" id="GO:0001678">
    <property type="term" value="P:intracellular glucose homeostasis"/>
    <property type="evidence" value="ECO:0007669"/>
    <property type="project" value="InterPro"/>
</dbReference>
<dbReference type="PANTHER" id="PTHR19443:SF16">
    <property type="entry name" value="HEXOKINASE TYPE 1-RELATED"/>
    <property type="match status" value="1"/>
</dbReference>
<proteinExistence type="inferred from homology"/>
<evidence type="ECO:0000259" key="11">
    <source>
        <dbReference type="Pfam" id="PF03727"/>
    </source>
</evidence>
<keyword evidence="7" id="KW-0067">ATP-binding</keyword>
<dbReference type="PRINTS" id="PR00475">
    <property type="entry name" value="HEXOKINASE"/>
</dbReference>
<evidence type="ECO:0000313" key="13">
    <source>
        <dbReference type="Proteomes" id="UP000176923"/>
    </source>
</evidence>
<dbReference type="PROSITE" id="PS51748">
    <property type="entry name" value="HEXOKINASE_2"/>
    <property type="match status" value="1"/>
</dbReference>
<feature type="domain" description="Hexokinase C-terminal" evidence="11">
    <location>
        <begin position="192"/>
        <end position="273"/>
    </location>
</feature>
<comment type="similarity">
    <text evidence="3">Belongs to the hexokinase family.</text>
</comment>
<dbReference type="GO" id="GO:0005536">
    <property type="term" value="F:D-glucose binding"/>
    <property type="evidence" value="ECO:0007669"/>
    <property type="project" value="InterPro"/>
</dbReference>
<keyword evidence="4" id="KW-0808">Transferase</keyword>
<evidence type="ECO:0000256" key="6">
    <source>
        <dbReference type="ARBA" id="ARBA00022777"/>
    </source>
</evidence>
<comment type="caution">
    <text evidence="12">The sequence shown here is derived from an EMBL/GenBank/DDBJ whole genome shotgun (WGS) entry which is preliminary data.</text>
</comment>
<sequence>MENDMNTYPLLSDQQVEKASEDFKKDLIMGLSNQTSSLPMILNPISKIPAHPGNGVAVSIGGTNGYVSLFHISQSGVIKFLNREFFTLPTQTTKENLFELITKKVPAVSKGKKEVLPIGIGFAYPLKPILHAGFIDGILVEMSKGRTIKGLVGQKVGQEYHRYLIEKHNLDTTVTVANDAICLLLGGDGVEIAGVVGTGLNFAYWEKRSHIAPLKLSELPGFSQHEVAINIESANFDKIPPTSLLKIVDKQSNNPGDALSEKECAGAYLFELFNAGKDEIVGESCPKMNSTDELNEIVIGASEKIRSLSLEEKKRAKEFAENLFKRSAQITAIQISGILEKIGKTKGIVPIVMEGGIFWKAKNYSTLVNAYIHDVLPEVIPSFARLFGSSRRGIAVLARSPAAS</sequence>
<dbReference type="Pfam" id="PF03727">
    <property type="entry name" value="Hexokinase_2"/>
    <property type="match status" value="2"/>
</dbReference>
<name>A0A1F5ZU84_9BACT</name>
<dbReference type="InterPro" id="IPR043129">
    <property type="entry name" value="ATPase_NBD"/>
</dbReference>
<dbReference type="InterPro" id="IPR022672">
    <property type="entry name" value="Hexokinase_N"/>
</dbReference>
<evidence type="ECO:0000313" key="12">
    <source>
        <dbReference type="EMBL" id="OGG15682.1"/>
    </source>
</evidence>
<keyword evidence="5" id="KW-0547">Nucleotide-binding</keyword>
<accession>A0A1F5ZU84</accession>
<evidence type="ECO:0000256" key="8">
    <source>
        <dbReference type="ARBA" id="ARBA00023152"/>
    </source>
</evidence>
<protein>
    <recommendedName>
        <fullName evidence="14">Hexokinase</fullName>
    </recommendedName>
</protein>
<evidence type="ECO:0000256" key="3">
    <source>
        <dbReference type="ARBA" id="ARBA00009225"/>
    </source>
</evidence>
<evidence type="ECO:0000256" key="7">
    <source>
        <dbReference type="ARBA" id="ARBA00022840"/>
    </source>
</evidence>
<dbReference type="UniPathway" id="UPA00109">
    <property type="reaction ID" value="UER00180"/>
</dbReference>
<dbReference type="SUPFAM" id="SSF53067">
    <property type="entry name" value="Actin-like ATPase domain"/>
    <property type="match status" value="2"/>
</dbReference>
<keyword evidence="6" id="KW-0418">Kinase</keyword>
<evidence type="ECO:0000256" key="1">
    <source>
        <dbReference type="ARBA" id="ARBA00004921"/>
    </source>
</evidence>
<dbReference type="GO" id="GO:0005524">
    <property type="term" value="F:ATP binding"/>
    <property type="evidence" value="ECO:0007669"/>
    <property type="project" value="UniProtKB-KW"/>
</dbReference>
<gene>
    <name evidence="12" type="ORF">A3D77_01490</name>
</gene>
<dbReference type="EMBL" id="MFJL01000019">
    <property type="protein sequence ID" value="OGG15682.1"/>
    <property type="molecule type" value="Genomic_DNA"/>
</dbReference>
<dbReference type="STRING" id="1798382.A3D77_01490"/>
<feature type="domain" description="Hexokinase N-terminal" evidence="10">
    <location>
        <begin position="11"/>
        <end position="186"/>
    </location>
</feature>
<dbReference type="GO" id="GO:0006006">
    <property type="term" value="P:glucose metabolic process"/>
    <property type="evidence" value="ECO:0007669"/>
    <property type="project" value="TreeGrafter"/>
</dbReference>
<organism evidence="12 13">
    <name type="scientific">Candidatus Gottesmanbacteria bacterium RIFCSPHIGHO2_02_FULL_39_11</name>
    <dbReference type="NCBI Taxonomy" id="1798382"/>
    <lineage>
        <taxon>Bacteria</taxon>
        <taxon>Candidatus Gottesmaniibacteriota</taxon>
    </lineage>
</organism>
<dbReference type="Proteomes" id="UP000176923">
    <property type="component" value="Unassembled WGS sequence"/>
</dbReference>
<reference evidence="12 13" key="1">
    <citation type="journal article" date="2016" name="Nat. Commun.">
        <title>Thousands of microbial genomes shed light on interconnected biogeochemical processes in an aquifer system.</title>
        <authorList>
            <person name="Anantharaman K."/>
            <person name="Brown C.T."/>
            <person name="Hug L.A."/>
            <person name="Sharon I."/>
            <person name="Castelle C.J."/>
            <person name="Probst A.J."/>
            <person name="Thomas B.C."/>
            <person name="Singh A."/>
            <person name="Wilkins M.J."/>
            <person name="Karaoz U."/>
            <person name="Brodie E.L."/>
            <person name="Williams K.H."/>
            <person name="Hubbard S.S."/>
            <person name="Banfield J.F."/>
        </authorList>
    </citation>
    <scope>NUCLEOTIDE SEQUENCE [LARGE SCALE GENOMIC DNA]</scope>
</reference>
<dbReference type="Gene3D" id="3.30.420.40">
    <property type="match status" value="1"/>
</dbReference>
<dbReference type="PANTHER" id="PTHR19443">
    <property type="entry name" value="HEXOKINASE"/>
    <property type="match status" value="1"/>
</dbReference>
<dbReference type="GO" id="GO:0004340">
    <property type="term" value="F:glucokinase activity"/>
    <property type="evidence" value="ECO:0007669"/>
    <property type="project" value="TreeGrafter"/>
</dbReference>
<evidence type="ECO:0000259" key="10">
    <source>
        <dbReference type="Pfam" id="PF00349"/>
    </source>
</evidence>